<dbReference type="EMBL" id="CABVHO010000392">
    <property type="protein sequence ID" value="VVN76381.1"/>
    <property type="molecule type" value="Genomic_DNA"/>
</dbReference>
<name>A0A5E7AKN9_PSEFL</name>
<accession>A0A5E7AKN9</accession>
<evidence type="ECO:0000313" key="1">
    <source>
        <dbReference type="EMBL" id="VVN76381.1"/>
    </source>
</evidence>
<dbReference type="AlphaFoldDB" id="A0A5E7AKN9"/>
<reference evidence="1 2" key="1">
    <citation type="submission" date="2019-09" db="EMBL/GenBank/DDBJ databases">
        <authorList>
            <person name="Chandra G."/>
            <person name="Truman W A."/>
        </authorList>
    </citation>
    <scope>NUCLEOTIDE SEQUENCE [LARGE SCALE GENOMIC DNA]</scope>
    <source>
        <strain evidence="1">PS685</strain>
    </source>
</reference>
<evidence type="ECO:0000313" key="2">
    <source>
        <dbReference type="Proteomes" id="UP000326437"/>
    </source>
</evidence>
<organism evidence="1 2">
    <name type="scientific">Pseudomonas fluorescens</name>
    <dbReference type="NCBI Taxonomy" id="294"/>
    <lineage>
        <taxon>Bacteria</taxon>
        <taxon>Pseudomonadati</taxon>
        <taxon>Pseudomonadota</taxon>
        <taxon>Gammaproteobacteria</taxon>
        <taxon>Pseudomonadales</taxon>
        <taxon>Pseudomonadaceae</taxon>
        <taxon>Pseudomonas</taxon>
    </lineage>
</organism>
<dbReference type="Proteomes" id="UP000326437">
    <property type="component" value="Unassembled WGS sequence"/>
</dbReference>
<proteinExistence type="predicted"/>
<gene>
    <name evidence="1" type="ORF">PS685_05319</name>
</gene>
<sequence length="173" mass="18508">MATSSLIMYLPLGRRSATTGDTLPSSTKSSRVSSTSTAWAMANRCSTALVEPARAITTRIAFSKALRVMMSRGLRSSLSSSITCWPARKLSEALSLPTASWELEPGRLMPSASMAEAMVLAVYIPPQEPGPGIATSSICLTWISLISPRAFWPTASNTEMMSVWPAPGRMVPP</sequence>
<protein>
    <submittedName>
        <fullName evidence="1">Uncharacterized protein</fullName>
    </submittedName>
</protein>